<dbReference type="PATRIC" id="fig|1033806.12.peg.1059"/>
<dbReference type="Gene3D" id="2.60.40.10">
    <property type="entry name" value="Immunoglobulins"/>
    <property type="match status" value="1"/>
</dbReference>
<dbReference type="HOGENOM" id="CLU_006501_6_3_2"/>
<dbReference type="InterPro" id="IPR006102">
    <property type="entry name" value="Ig-like_GH2"/>
</dbReference>
<dbReference type="InterPro" id="IPR006101">
    <property type="entry name" value="Glyco_hydro_2"/>
</dbReference>
<feature type="domain" description="Glycoside hydrolase family 2 immunoglobulin-like beta-sandwich" evidence="4">
    <location>
        <begin position="192"/>
        <end position="287"/>
    </location>
</feature>
<dbReference type="PROSITE" id="PS00608">
    <property type="entry name" value="GLYCOSYL_HYDROL_F2_2"/>
    <property type="match status" value="1"/>
</dbReference>
<dbReference type="Pfam" id="PF02837">
    <property type="entry name" value="Glyco_hydro_2_N"/>
    <property type="match status" value="1"/>
</dbReference>
<dbReference type="AlphaFoldDB" id="S6D2F8"/>
<dbReference type="Pfam" id="PF00703">
    <property type="entry name" value="Glyco_hydro_2"/>
    <property type="match status" value="1"/>
</dbReference>
<feature type="domain" description="Glycosyl hydrolases family 2 sugar binding" evidence="6">
    <location>
        <begin position="72"/>
        <end position="190"/>
    </location>
</feature>
<dbReference type="InterPro" id="IPR017853">
    <property type="entry name" value="GH"/>
</dbReference>
<dbReference type="InterPro" id="IPR023232">
    <property type="entry name" value="Glyco_hydro_2_AS"/>
</dbReference>
<proteinExistence type="inferred from homology"/>
<evidence type="ECO:0000259" key="4">
    <source>
        <dbReference type="Pfam" id="PF00703"/>
    </source>
</evidence>
<dbReference type="InterPro" id="IPR036156">
    <property type="entry name" value="Beta-gal/glucu_dom_sf"/>
</dbReference>
<protein>
    <submittedName>
        <fullName evidence="7">Beta-glucuronidase, family GH2</fullName>
        <ecNumber evidence="7">3.2.1.31</ecNumber>
    </submittedName>
</protein>
<dbReference type="EMBL" id="HF571520">
    <property type="protein sequence ID" value="CCQ33205.1"/>
    <property type="molecule type" value="Genomic_DNA"/>
</dbReference>
<dbReference type="Gene3D" id="2.60.120.260">
    <property type="entry name" value="Galactose-binding domain-like"/>
    <property type="match status" value="1"/>
</dbReference>
<evidence type="ECO:0000259" key="6">
    <source>
        <dbReference type="Pfam" id="PF02837"/>
    </source>
</evidence>
<dbReference type="GO" id="GO:0004566">
    <property type="term" value="F:beta-glucuronidase activity"/>
    <property type="evidence" value="ECO:0007669"/>
    <property type="project" value="UniProtKB-EC"/>
</dbReference>
<evidence type="ECO:0000256" key="1">
    <source>
        <dbReference type="ARBA" id="ARBA00007401"/>
    </source>
</evidence>
<feature type="domain" description="Glycoside hydrolase family 2 catalytic" evidence="5">
    <location>
        <begin position="289"/>
        <end position="579"/>
    </location>
</feature>
<dbReference type="InterPro" id="IPR051913">
    <property type="entry name" value="GH2_Domain-Containing"/>
</dbReference>
<keyword evidence="2 7" id="KW-0378">Hydrolase</keyword>
<dbReference type="InterPro" id="IPR008979">
    <property type="entry name" value="Galactose-bd-like_sf"/>
</dbReference>
<dbReference type="GO" id="GO:0005975">
    <property type="term" value="P:carbohydrate metabolic process"/>
    <property type="evidence" value="ECO:0007669"/>
    <property type="project" value="InterPro"/>
</dbReference>
<dbReference type="EC" id="3.2.1.31" evidence="7"/>
<dbReference type="Gene3D" id="3.20.20.80">
    <property type="entry name" value="Glycosidases"/>
    <property type="match status" value="1"/>
</dbReference>
<dbReference type="Proteomes" id="UP000015381">
    <property type="component" value="Chromosome I"/>
</dbReference>
<sequence>MMELLTYPRETTSLDGIWQAIPDQYENFENIYGDVVDEDDLPTGFSAEPIYEPDASIENDPADFNIYDGYSVEIPSTFGEEIPEFRHYEGWVWFARTFENPLEADDDRAFLRFGAVNYKADVWLNGEKLGSHEGGYTPFSFDVTDELQEGENVVVVRMDNYRYEDGIPNDATDWYNFGGINRSVEVVTVPETYVRNFKVETTLDGEDVVVSISAWVDGADDGTTVDASVPELDQELELTRTASDEAFTGEAVLSREEVSLWSPEDPRLYTVAVTAGADSVSDEVGFREVEVDGSDIFLNGEPIWLRGIALHEESAGKGRALDIEDVEERFEWITELGCNYARLAHYPHTEEMARKADEEGILLWEEVPAYWDIEFGDEAVQDLYRQQLRELIQRDWNRASVALWSIANETDHEDETRNKVLSEMVEYVRGLDDTRLVTAACFADETDDGIEIQDPLEADLDVVGINEYYGWYYGENDDMQHFQEEPDGTPVLISETGGGAKWGKHGDADERWTEEFQADIYRGQTAAVADNDQLSGMAPWILFDFRAPYRQNEYQRGYNRKGVLDQHGRKKQAFHVLRNFYSEQRRQD</sequence>
<dbReference type="KEGG" id="hti:HTIA_1067"/>
<evidence type="ECO:0000313" key="7">
    <source>
        <dbReference type="EMBL" id="CCQ33205.1"/>
    </source>
</evidence>
<dbReference type="Pfam" id="PF02836">
    <property type="entry name" value="Glyco_hydro_2_C"/>
    <property type="match status" value="1"/>
</dbReference>
<name>S6D2F8_9EURY</name>
<evidence type="ECO:0000256" key="2">
    <source>
        <dbReference type="ARBA" id="ARBA00022801"/>
    </source>
</evidence>
<accession>S6D2F8</accession>
<evidence type="ECO:0000259" key="5">
    <source>
        <dbReference type="Pfam" id="PF02836"/>
    </source>
</evidence>
<dbReference type="InterPro" id="IPR013783">
    <property type="entry name" value="Ig-like_fold"/>
</dbReference>
<reference evidence="7 8" key="1">
    <citation type="journal article" date="2014" name="Environ. Microbiol.">
        <title>Halorhabdus tiamatea: proteogenomics and glycosidase activity measurements identify the first cultivated euryarchaeon from a deep-sea anoxic brine lake as potential polysaccharide degrader.</title>
        <authorList>
            <person name="Werner J."/>
            <person name="Ferrer M."/>
            <person name="Michel G."/>
            <person name="Mann A.J."/>
            <person name="Huang S."/>
            <person name="Juarez S."/>
            <person name="Ciordia S."/>
            <person name="Albar J.P."/>
            <person name="Alcaide M."/>
            <person name="La Cono V."/>
            <person name="Yakimov M.M."/>
            <person name="Antunes A."/>
            <person name="Taborda M."/>
            <person name="Da Costa M.S."/>
            <person name="Amann R.I."/>
            <person name="Gloeckner F.O."/>
            <person name="Golyshina O.V."/>
            <person name="Golyshin P.N."/>
            <person name="Teeling H."/>
        </authorList>
    </citation>
    <scope>NUCLEOTIDE SEQUENCE [LARGE SCALE GENOMIC DNA]</scope>
    <source>
        <strain evidence="8">SARL4B</strain>
    </source>
</reference>
<dbReference type="SUPFAM" id="SSF49303">
    <property type="entry name" value="beta-Galactosidase/glucuronidase domain"/>
    <property type="match status" value="1"/>
</dbReference>
<dbReference type="SUPFAM" id="SSF51445">
    <property type="entry name" value="(Trans)glycosidases"/>
    <property type="match status" value="1"/>
</dbReference>
<dbReference type="InterPro" id="IPR006103">
    <property type="entry name" value="Glyco_hydro_2_cat"/>
</dbReference>
<evidence type="ECO:0000256" key="3">
    <source>
        <dbReference type="ARBA" id="ARBA00023295"/>
    </source>
</evidence>
<keyword evidence="3 7" id="KW-0326">Glycosidase</keyword>
<comment type="similarity">
    <text evidence="1">Belongs to the glycosyl hydrolase 2 family.</text>
</comment>
<dbReference type="PANTHER" id="PTHR42732">
    <property type="entry name" value="BETA-GALACTOSIDASE"/>
    <property type="match status" value="1"/>
</dbReference>
<dbReference type="PANTHER" id="PTHR42732:SF1">
    <property type="entry name" value="BETA-MANNOSIDASE"/>
    <property type="match status" value="1"/>
</dbReference>
<dbReference type="PRINTS" id="PR00132">
    <property type="entry name" value="GLHYDRLASE2"/>
</dbReference>
<dbReference type="InterPro" id="IPR006104">
    <property type="entry name" value="Glyco_hydro_2_N"/>
</dbReference>
<evidence type="ECO:0000313" key="8">
    <source>
        <dbReference type="Proteomes" id="UP000015381"/>
    </source>
</evidence>
<organism evidence="7 8">
    <name type="scientific">Halorhabdus tiamatea SARL4B</name>
    <dbReference type="NCBI Taxonomy" id="1033806"/>
    <lineage>
        <taxon>Archaea</taxon>
        <taxon>Methanobacteriati</taxon>
        <taxon>Methanobacteriota</taxon>
        <taxon>Stenosarchaea group</taxon>
        <taxon>Halobacteria</taxon>
        <taxon>Halobacteriales</taxon>
        <taxon>Haloarculaceae</taxon>
        <taxon>Halorhabdus</taxon>
    </lineage>
</organism>
<dbReference type="SUPFAM" id="SSF49785">
    <property type="entry name" value="Galactose-binding domain-like"/>
    <property type="match status" value="1"/>
</dbReference>
<keyword evidence="8" id="KW-1185">Reference proteome</keyword>
<gene>
    <name evidence="7" type="ORF">HTIA_1067</name>
</gene>